<dbReference type="PANTHER" id="PTHR33266:SF1">
    <property type="entry name" value="F-BOX DOMAIN-CONTAINING PROTEIN"/>
    <property type="match status" value="1"/>
</dbReference>
<dbReference type="STRING" id="49012.A0A0F7RWI3"/>
<evidence type="ECO:0000313" key="1">
    <source>
        <dbReference type="EMBL" id="CDR99047.1"/>
    </source>
</evidence>
<accession>A0A0F7RWI3</accession>
<gene>
    <name evidence="1" type="primary">SSCI12440.1</name>
</gene>
<proteinExistence type="predicted"/>
<organism evidence="1 2">
    <name type="scientific">Sporisorium scitamineum</name>
    <dbReference type="NCBI Taxonomy" id="49012"/>
    <lineage>
        <taxon>Eukaryota</taxon>
        <taxon>Fungi</taxon>
        <taxon>Dikarya</taxon>
        <taxon>Basidiomycota</taxon>
        <taxon>Ustilaginomycotina</taxon>
        <taxon>Ustilaginomycetes</taxon>
        <taxon>Ustilaginales</taxon>
        <taxon>Ustilaginaceae</taxon>
        <taxon>Sporisorium</taxon>
    </lineage>
</organism>
<feature type="non-terminal residue" evidence="1">
    <location>
        <position position="141"/>
    </location>
</feature>
<dbReference type="EMBL" id="CCFA01000637">
    <property type="protein sequence ID" value="CDR99047.1"/>
    <property type="molecule type" value="Genomic_DNA"/>
</dbReference>
<dbReference type="Proteomes" id="UP000242770">
    <property type="component" value="Unassembled WGS sequence"/>
</dbReference>
<evidence type="ECO:0000313" key="2">
    <source>
        <dbReference type="Proteomes" id="UP000242770"/>
    </source>
</evidence>
<protein>
    <submittedName>
        <fullName evidence="1">Uncharacterized protein</fullName>
    </submittedName>
</protein>
<keyword evidence="2" id="KW-1185">Reference proteome</keyword>
<name>A0A0F7RWI3_9BASI</name>
<dbReference type="PANTHER" id="PTHR33266">
    <property type="entry name" value="CHROMOSOME 15, WHOLE GENOME SHOTGUN SEQUENCE"/>
    <property type="match status" value="1"/>
</dbReference>
<reference evidence="2" key="1">
    <citation type="submission" date="2014-06" db="EMBL/GenBank/DDBJ databases">
        <authorList>
            <person name="Berkman P.J."/>
        </authorList>
    </citation>
    <scope>NUCLEOTIDE SEQUENCE [LARGE SCALE GENOMIC DNA]</scope>
</reference>
<sequence>MCVNTELFQTLNLQSLPYFKGTPLVQSSGTGKTCMLLQLGNMAPLLYICTRNMPADACSGYPLPDLQLRTFLDRPTEISMQEKLAVFLAAWFEILAQDLEKLTHVEAKFNYLGQLNQYSDTNIKQKRQTFFHRVLQLAITK</sequence>
<dbReference type="AlphaFoldDB" id="A0A0F7RWI3"/>